<reference evidence="12 14" key="2">
    <citation type="submission" date="2018-02" db="EMBL/GenBank/DDBJ databases">
        <title>Bacteriophage NCPPB3778 and a type I-E CRISPR drive the evolution of the US Biological Select Agent, Rathayibacter toxicus.</title>
        <authorList>
            <person name="Davis E.W.II."/>
            <person name="Tabima J.F."/>
            <person name="Weisberg A.J."/>
            <person name="Lopes L.D."/>
            <person name="Wiseman M.S."/>
            <person name="Wiseman M.S."/>
            <person name="Pupko T."/>
            <person name="Belcher M.S."/>
            <person name="Sechler A.J."/>
            <person name="Tancos M.A."/>
            <person name="Schroeder B.K."/>
            <person name="Murray T.D."/>
            <person name="Luster D.G."/>
            <person name="Schneider W.L."/>
            <person name="Rogers E."/>
            <person name="Andreote F.D."/>
            <person name="Grunwald N.J."/>
            <person name="Putnam M.L."/>
            <person name="Chang J.H."/>
        </authorList>
    </citation>
    <scope>NUCLEOTIDE SEQUENCE [LARGE SCALE GENOMIC DNA]</scope>
    <source>
        <strain evidence="12 14">FH99</strain>
    </source>
</reference>
<comment type="similarity">
    <text evidence="1 10">Belongs to the HAM1 NTPase family.</text>
</comment>
<evidence type="ECO:0000256" key="5">
    <source>
        <dbReference type="ARBA" id="ARBA00022801"/>
    </source>
</evidence>
<comment type="catalytic activity">
    <reaction evidence="8 10">
        <text>dITP + H2O = dIMP + diphosphate + H(+)</text>
        <dbReference type="Rhea" id="RHEA:28342"/>
        <dbReference type="ChEBI" id="CHEBI:15377"/>
        <dbReference type="ChEBI" id="CHEBI:15378"/>
        <dbReference type="ChEBI" id="CHEBI:33019"/>
        <dbReference type="ChEBI" id="CHEBI:61194"/>
        <dbReference type="ChEBI" id="CHEBI:61382"/>
        <dbReference type="EC" id="3.6.1.66"/>
    </reaction>
</comment>
<dbReference type="GO" id="GO:0046872">
    <property type="term" value="F:metal ion binding"/>
    <property type="evidence" value="ECO:0007669"/>
    <property type="project" value="UniProtKB-KW"/>
</dbReference>
<dbReference type="Proteomes" id="UP000237966">
    <property type="component" value="Unassembled WGS sequence"/>
</dbReference>
<evidence type="ECO:0000256" key="3">
    <source>
        <dbReference type="ARBA" id="ARBA00022723"/>
    </source>
</evidence>
<reference evidence="11 13" key="1">
    <citation type="submission" date="2015-04" db="EMBL/GenBank/DDBJ databases">
        <title>Draft genome sequence of Rathayibacter toxicus strain FH-142 (AKA 70134 or CS 32), a Western Australian isolate.</title>
        <authorList>
            <consortium name="Consortium for Microbial Forensics and Genomics (microFORGE)"/>
            <person name="Knight B.M."/>
            <person name="Roberts D.P."/>
            <person name="Lin D."/>
            <person name="Hari K."/>
            <person name="Fletcher J."/>
            <person name="Melcher U."/>
            <person name="Blagden T."/>
            <person name="Luster D.G."/>
            <person name="Sechler A.J."/>
            <person name="Schneider W.L."/>
            <person name="Winegar R.A."/>
        </authorList>
    </citation>
    <scope>NUCLEOTIDE SEQUENCE [LARGE SCALE GENOMIC DNA]</scope>
    <source>
        <strain evidence="11 13">FH142</strain>
    </source>
</reference>
<evidence type="ECO:0000256" key="6">
    <source>
        <dbReference type="ARBA" id="ARBA00022842"/>
    </source>
</evidence>
<dbReference type="GO" id="GO:0009117">
    <property type="term" value="P:nucleotide metabolic process"/>
    <property type="evidence" value="ECO:0007669"/>
    <property type="project" value="UniProtKB-KW"/>
</dbReference>
<comment type="catalytic activity">
    <reaction evidence="9 10">
        <text>XTP + H2O = XMP + diphosphate + H(+)</text>
        <dbReference type="Rhea" id="RHEA:28610"/>
        <dbReference type="ChEBI" id="CHEBI:15377"/>
        <dbReference type="ChEBI" id="CHEBI:15378"/>
        <dbReference type="ChEBI" id="CHEBI:33019"/>
        <dbReference type="ChEBI" id="CHEBI:57464"/>
        <dbReference type="ChEBI" id="CHEBI:61314"/>
        <dbReference type="EC" id="3.6.1.66"/>
    </reaction>
</comment>
<feature type="binding site" evidence="10">
    <location>
        <position position="69"/>
    </location>
    <ligand>
        <name>Mg(2+)</name>
        <dbReference type="ChEBI" id="CHEBI:18420"/>
    </ligand>
</feature>
<keyword evidence="3 10" id="KW-0479">Metal-binding</keyword>
<comment type="cofactor">
    <cofactor evidence="10">
        <name>Mg(2+)</name>
        <dbReference type="ChEBI" id="CHEBI:18420"/>
    </cofactor>
    <text evidence="10">Binds 1 Mg(2+) ion per subunit.</text>
</comment>
<keyword evidence="7 10" id="KW-0546">Nucleotide metabolism</keyword>
<feature type="active site" description="Proton acceptor" evidence="10">
    <location>
        <position position="69"/>
    </location>
</feature>
<dbReference type="InterPro" id="IPR002637">
    <property type="entry name" value="RdgB/HAM1"/>
</dbReference>
<dbReference type="PANTHER" id="PTHR11067:SF9">
    <property type="entry name" value="INOSINE TRIPHOSPHATE PYROPHOSPHATASE"/>
    <property type="match status" value="1"/>
</dbReference>
<dbReference type="PATRIC" id="fig|145458.7.peg.925"/>
<evidence type="ECO:0000256" key="2">
    <source>
        <dbReference type="ARBA" id="ARBA00011738"/>
    </source>
</evidence>
<keyword evidence="6 10" id="KW-0460">Magnesium</keyword>
<dbReference type="EC" id="3.6.1.66" evidence="10"/>
<dbReference type="GO" id="GO:0009146">
    <property type="term" value="P:purine nucleoside triphosphate catabolic process"/>
    <property type="evidence" value="ECO:0007669"/>
    <property type="project" value="UniProtKB-UniRule"/>
</dbReference>
<gene>
    <name evidence="12" type="ORF">C5C51_03820</name>
    <name evidence="11" type="ORF">VT73_05040</name>
</gene>
<proteinExistence type="inferred from homology"/>
<dbReference type="EMBL" id="LBFI01000024">
    <property type="protein sequence ID" value="KKM46376.1"/>
    <property type="molecule type" value="Genomic_DNA"/>
</dbReference>
<dbReference type="eggNOG" id="COG0127">
    <property type="taxonomic scope" value="Bacteria"/>
</dbReference>
<dbReference type="Pfam" id="PF01725">
    <property type="entry name" value="Ham1p_like"/>
    <property type="match status" value="1"/>
</dbReference>
<comment type="caution">
    <text evidence="11">The sequence shown here is derived from an EMBL/GenBank/DDBJ whole genome shotgun (WGS) entry which is preliminary data.</text>
</comment>
<accession>A0A0C5BE85</accession>
<dbReference type="GeneID" id="93667562"/>
<protein>
    <recommendedName>
        <fullName evidence="10">dITP/XTP pyrophosphatase</fullName>
        <ecNumber evidence="10">3.6.1.66</ecNumber>
    </recommendedName>
    <alternativeName>
        <fullName evidence="10">Non-canonical purine NTP pyrophosphatase</fullName>
    </alternativeName>
    <alternativeName>
        <fullName evidence="10">Non-standard purine NTP pyrophosphatase</fullName>
    </alternativeName>
    <alternativeName>
        <fullName evidence="10">Nucleoside-triphosphate diphosphatase</fullName>
    </alternativeName>
    <alternativeName>
        <fullName evidence="10">Nucleoside-triphosphate pyrophosphatase</fullName>
        <shortName evidence="10">NTPase</shortName>
    </alternativeName>
</protein>
<dbReference type="InterPro" id="IPR029001">
    <property type="entry name" value="ITPase-like_fam"/>
</dbReference>
<dbReference type="GO" id="GO:0035870">
    <property type="term" value="F:dITP diphosphatase activity"/>
    <property type="evidence" value="ECO:0007669"/>
    <property type="project" value="UniProtKB-UniRule"/>
</dbReference>
<dbReference type="GO" id="GO:0017111">
    <property type="term" value="F:ribonucleoside triphosphate phosphatase activity"/>
    <property type="evidence" value="ECO:0007669"/>
    <property type="project" value="InterPro"/>
</dbReference>
<dbReference type="GO" id="GO:0036220">
    <property type="term" value="F:ITP diphosphatase activity"/>
    <property type="evidence" value="ECO:0007669"/>
    <property type="project" value="UniProtKB-UniRule"/>
</dbReference>
<evidence type="ECO:0000256" key="8">
    <source>
        <dbReference type="ARBA" id="ARBA00051875"/>
    </source>
</evidence>
<dbReference type="Gene3D" id="3.90.950.10">
    <property type="match status" value="1"/>
</dbReference>
<evidence type="ECO:0000256" key="10">
    <source>
        <dbReference type="HAMAP-Rule" id="MF_01405"/>
    </source>
</evidence>
<sequence length="205" mass="21485">MSFELVLASHNAGKVEEFRAMIAATLSGVSVRAYDGPEPVEDGVTFAENALIKARAAAAHAGLVALADDSGICVDVLGGAPGIFSARWSGRTHDAAASTELLLAQLADVKPEHRGAHFACVLALVVPDSVLPGGHEVVVEGRWQGAIASTPSGSEGHGYDPIFVPEGFHRSAAELMPEEKNAHSHRAHAFAALRAELTAVRERLR</sequence>
<evidence type="ECO:0000256" key="4">
    <source>
        <dbReference type="ARBA" id="ARBA00022741"/>
    </source>
</evidence>
<dbReference type="EMBL" id="PSWU01000004">
    <property type="protein sequence ID" value="PPI16526.1"/>
    <property type="molecule type" value="Genomic_DNA"/>
</dbReference>
<name>A0A0C5BE85_9MICO</name>
<dbReference type="Proteomes" id="UP000052979">
    <property type="component" value="Unassembled WGS sequence"/>
</dbReference>
<comment type="catalytic activity">
    <reaction evidence="10">
        <text>ITP + H2O = IMP + diphosphate + H(+)</text>
        <dbReference type="Rhea" id="RHEA:29399"/>
        <dbReference type="ChEBI" id="CHEBI:15377"/>
        <dbReference type="ChEBI" id="CHEBI:15378"/>
        <dbReference type="ChEBI" id="CHEBI:33019"/>
        <dbReference type="ChEBI" id="CHEBI:58053"/>
        <dbReference type="ChEBI" id="CHEBI:61402"/>
        <dbReference type="EC" id="3.6.1.66"/>
    </reaction>
</comment>
<dbReference type="OrthoDB" id="9807456at2"/>
<dbReference type="SUPFAM" id="SSF52972">
    <property type="entry name" value="ITPase-like"/>
    <property type="match status" value="1"/>
</dbReference>
<feature type="binding site" evidence="10">
    <location>
        <begin position="9"/>
        <end position="14"/>
    </location>
    <ligand>
        <name>substrate</name>
    </ligand>
</feature>
<comment type="function">
    <text evidence="10">Pyrophosphatase that catalyzes the hydrolysis of nucleoside triphosphates to their monophosphate derivatives, with a high preference for the non-canonical purine nucleotides XTP (xanthosine triphosphate), dITP (deoxyinosine triphosphate) and ITP. Seems to function as a house-cleaning enzyme that removes non-canonical purine nucleotides from the nucleotide pool, thus preventing their incorporation into DNA/RNA and avoiding chromosomal lesions.</text>
</comment>
<dbReference type="GO" id="GO:0036222">
    <property type="term" value="F:XTP diphosphatase activity"/>
    <property type="evidence" value="ECO:0007669"/>
    <property type="project" value="UniProtKB-UniRule"/>
</dbReference>
<feature type="binding site" evidence="10">
    <location>
        <begin position="185"/>
        <end position="186"/>
    </location>
    <ligand>
        <name>substrate</name>
    </ligand>
</feature>
<dbReference type="HAMAP" id="MF_01405">
    <property type="entry name" value="Non_canon_purine_NTPase"/>
    <property type="match status" value="1"/>
</dbReference>
<dbReference type="AlphaFoldDB" id="A0A0C5BE85"/>
<dbReference type="KEGG" id="rtc:APU90_02465"/>
<keyword evidence="5 10" id="KW-0378">Hydrolase</keyword>
<evidence type="ECO:0000256" key="1">
    <source>
        <dbReference type="ARBA" id="ARBA00008023"/>
    </source>
</evidence>
<organism evidence="11 13">
    <name type="scientific">Rathayibacter toxicus</name>
    <dbReference type="NCBI Taxonomy" id="145458"/>
    <lineage>
        <taxon>Bacteria</taxon>
        <taxon>Bacillati</taxon>
        <taxon>Actinomycetota</taxon>
        <taxon>Actinomycetes</taxon>
        <taxon>Micrococcales</taxon>
        <taxon>Microbacteriaceae</taxon>
        <taxon>Rathayibacter</taxon>
    </lineage>
</organism>
<keyword evidence="13" id="KW-1185">Reference proteome</keyword>
<evidence type="ECO:0000313" key="14">
    <source>
        <dbReference type="Proteomes" id="UP000237966"/>
    </source>
</evidence>
<dbReference type="STRING" id="145458.APU90_02465"/>
<dbReference type="KEGG" id="rtx:TI83_04005"/>
<comment type="subunit">
    <text evidence="2 10">Homodimer.</text>
</comment>
<evidence type="ECO:0000313" key="12">
    <source>
        <dbReference type="EMBL" id="PPI16526.1"/>
    </source>
</evidence>
<dbReference type="FunFam" id="3.90.950.10:FF:000001">
    <property type="entry name" value="dITP/XTP pyrophosphatase"/>
    <property type="match status" value="1"/>
</dbReference>
<evidence type="ECO:0000313" key="11">
    <source>
        <dbReference type="EMBL" id="KKM46376.1"/>
    </source>
</evidence>
<evidence type="ECO:0000256" key="9">
    <source>
        <dbReference type="ARBA" id="ARBA00052017"/>
    </source>
</evidence>
<feature type="binding site" evidence="10">
    <location>
        <begin position="157"/>
        <end position="160"/>
    </location>
    <ligand>
        <name>substrate</name>
    </ligand>
</feature>
<dbReference type="PANTHER" id="PTHR11067">
    <property type="entry name" value="INOSINE TRIPHOSPHATE PYROPHOSPHATASE/HAM1 PROTEIN"/>
    <property type="match status" value="1"/>
</dbReference>
<dbReference type="RefSeq" id="WP_027692373.1">
    <property type="nucleotide sequence ID" value="NZ_CP010848.1"/>
</dbReference>
<feature type="binding site" evidence="10">
    <location>
        <position position="180"/>
    </location>
    <ligand>
        <name>substrate</name>
    </ligand>
</feature>
<keyword evidence="4 10" id="KW-0547">Nucleotide-binding</keyword>
<dbReference type="GO" id="GO:0005829">
    <property type="term" value="C:cytosol"/>
    <property type="evidence" value="ECO:0007669"/>
    <property type="project" value="TreeGrafter"/>
</dbReference>
<evidence type="ECO:0000313" key="13">
    <source>
        <dbReference type="Proteomes" id="UP000052979"/>
    </source>
</evidence>
<dbReference type="GO" id="GO:0000166">
    <property type="term" value="F:nucleotide binding"/>
    <property type="evidence" value="ECO:0007669"/>
    <property type="project" value="UniProtKB-KW"/>
</dbReference>
<dbReference type="CDD" id="cd00515">
    <property type="entry name" value="HAM1"/>
    <property type="match status" value="1"/>
</dbReference>
<dbReference type="InterPro" id="IPR020922">
    <property type="entry name" value="dITP/XTP_pyrophosphatase"/>
</dbReference>
<comment type="caution">
    <text evidence="10">Lacks conserved residue(s) required for the propagation of feature annotation.</text>
</comment>
<evidence type="ECO:0000256" key="7">
    <source>
        <dbReference type="ARBA" id="ARBA00023080"/>
    </source>
</evidence>
<feature type="binding site" evidence="10">
    <location>
        <position position="70"/>
    </location>
    <ligand>
        <name>substrate</name>
    </ligand>
</feature>